<dbReference type="Proteomes" id="UP000281708">
    <property type="component" value="Unassembled WGS sequence"/>
</dbReference>
<reference evidence="1 2" key="1">
    <citation type="submission" date="2018-10" db="EMBL/GenBank/DDBJ databases">
        <title>Marmoricola sp. 4Q3S-7 whole genome shotgun sequence.</title>
        <authorList>
            <person name="Li F."/>
        </authorList>
    </citation>
    <scope>NUCLEOTIDE SEQUENCE [LARGE SCALE GENOMIC DNA]</scope>
    <source>
        <strain evidence="1 2">4Q3S-7</strain>
    </source>
</reference>
<dbReference type="RefSeq" id="WP_121806209.1">
    <property type="nucleotide sequence ID" value="NZ_RDBE01000007.1"/>
</dbReference>
<dbReference type="AlphaFoldDB" id="A0A3L8P0Y5"/>
<dbReference type="EMBL" id="RDBE01000007">
    <property type="protein sequence ID" value="RLV49106.1"/>
    <property type="molecule type" value="Genomic_DNA"/>
</dbReference>
<accession>A0A3L8P0Y5</accession>
<dbReference type="InterPro" id="IPR039261">
    <property type="entry name" value="FNR_nucleotide-bd"/>
</dbReference>
<name>A0A3L8P0Y5_9ACTN</name>
<dbReference type="Gene3D" id="3.40.50.80">
    <property type="entry name" value="Nucleotide-binding domain of ferredoxin-NADP reductase (FNR) module"/>
    <property type="match status" value="1"/>
</dbReference>
<keyword evidence="2" id="KW-1185">Reference proteome</keyword>
<dbReference type="OrthoDB" id="5123323at2"/>
<evidence type="ECO:0000313" key="1">
    <source>
        <dbReference type="EMBL" id="RLV49106.1"/>
    </source>
</evidence>
<proteinExistence type="predicted"/>
<sequence>MRPHRCSEPLDHLLVVVEHEELDAVRALLALVPETTYGQVFVETGPDQTLPTLARPGRVTVHQIVRSAEDRRGTPALLASQAWISEWMPDDADPARELAIYVGACMQAGSPALGVPLVRL</sequence>
<protein>
    <submittedName>
        <fullName evidence="1">Uncharacterized protein</fullName>
    </submittedName>
</protein>
<evidence type="ECO:0000313" key="2">
    <source>
        <dbReference type="Proteomes" id="UP000281708"/>
    </source>
</evidence>
<gene>
    <name evidence="1" type="ORF">D9V37_11075</name>
</gene>
<organism evidence="1 2">
    <name type="scientific">Nocardioides mangrovicus</name>
    <dbReference type="NCBI Taxonomy" id="2478913"/>
    <lineage>
        <taxon>Bacteria</taxon>
        <taxon>Bacillati</taxon>
        <taxon>Actinomycetota</taxon>
        <taxon>Actinomycetes</taxon>
        <taxon>Propionibacteriales</taxon>
        <taxon>Nocardioidaceae</taxon>
        <taxon>Nocardioides</taxon>
    </lineage>
</organism>
<comment type="caution">
    <text evidence="1">The sequence shown here is derived from an EMBL/GenBank/DDBJ whole genome shotgun (WGS) entry which is preliminary data.</text>
</comment>